<dbReference type="RefSeq" id="WP_091338529.1">
    <property type="nucleotide sequence ID" value="NZ_FNRM01000001.1"/>
</dbReference>
<evidence type="ECO:0000313" key="2">
    <source>
        <dbReference type="Proteomes" id="UP000198773"/>
    </source>
</evidence>
<dbReference type="Proteomes" id="UP000198773">
    <property type="component" value="Unassembled WGS sequence"/>
</dbReference>
<gene>
    <name evidence="1" type="ORF">SAMN04488051_101355</name>
</gene>
<protein>
    <submittedName>
        <fullName evidence="1">Uncharacterized protein</fullName>
    </submittedName>
</protein>
<dbReference type="OrthoDB" id="6292617at2"/>
<keyword evidence="2" id="KW-1185">Reference proteome</keyword>
<accession>A0A1H3XR72</accession>
<name>A0A1H3XR72_ALKAM</name>
<dbReference type="STRING" id="152573.SAMN04488051_101355"/>
<evidence type="ECO:0000313" key="1">
    <source>
        <dbReference type="EMBL" id="SEA01833.1"/>
    </source>
</evidence>
<dbReference type="AlphaFoldDB" id="A0A1H3XR72"/>
<sequence length="104" mass="12271">MNLENLQQVAELRPFIPAIKELRQRMEGIELYREPLAFQLANSYQKEEQLYLDLMKQKIFAFQITNERNEHWDILEEPFNQFASRSAELIFAAKGASSDRLHNG</sequence>
<dbReference type="EMBL" id="FNRM01000001">
    <property type="protein sequence ID" value="SEA01833.1"/>
    <property type="molecule type" value="Genomic_DNA"/>
</dbReference>
<organism evidence="1 2">
    <name type="scientific">Alkalimonas amylolytica</name>
    <dbReference type="NCBI Taxonomy" id="152573"/>
    <lineage>
        <taxon>Bacteria</taxon>
        <taxon>Pseudomonadati</taxon>
        <taxon>Pseudomonadota</taxon>
        <taxon>Gammaproteobacteria</taxon>
        <taxon>Alkalimonas</taxon>
    </lineage>
</organism>
<reference evidence="1 2" key="1">
    <citation type="submission" date="2016-10" db="EMBL/GenBank/DDBJ databases">
        <authorList>
            <person name="de Groot N.N."/>
        </authorList>
    </citation>
    <scope>NUCLEOTIDE SEQUENCE [LARGE SCALE GENOMIC DNA]</scope>
    <source>
        <strain evidence="1 2">CGMCC 1.3430</strain>
    </source>
</reference>
<proteinExistence type="predicted"/>